<keyword evidence="1" id="KW-0812">Transmembrane</keyword>
<dbReference type="Gene3D" id="3.40.190.10">
    <property type="entry name" value="Periplasmic binding protein-like II"/>
    <property type="match status" value="1"/>
</dbReference>
<dbReference type="SUPFAM" id="SSF53850">
    <property type="entry name" value="Periplasmic binding protein-like II"/>
    <property type="match status" value="1"/>
</dbReference>
<dbReference type="Proteomes" id="UP000247555">
    <property type="component" value="Unassembled WGS sequence"/>
</dbReference>
<keyword evidence="1" id="KW-1133">Transmembrane helix</keyword>
<evidence type="ECO:0008006" key="4">
    <source>
        <dbReference type="Google" id="ProtNLM"/>
    </source>
</evidence>
<dbReference type="PANTHER" id="PTHR42941">
    <property type="entry name" value="SLL1037 PROTEIN"/>
    <property type="match status" value="1"/>
</dbReference>
<comment type="caution">
    <text evidence="2">The sequence shown here is derived from an EMBL/GenBank/DDBJ whole genome shotgun (WGS) entry which is preliminary data.</text>
</comment>
<protein>
    <recommendedName>
        <fullName evidence="4">TRAP transporter TAXI family solute receptor</fullName>
    </recommendedName>
</protein>
<dbReference type="OrthoDB" id="9780180at2"/>
<dbReference type="RefSeq" id="WP_110389589.1">
    <property type="nucleotide sequence ID" value="NZ_QJKI01000002.1"/>
</dbReference>
<feature type="transmembrane region" description="Helical" evidence="1">
    <location>
        <begin position="25"/>
        <end position="43"/>
    </location>
</feature>
<proteinExistence type="predicted"/>
<dbReference type="InterPro" id="IPR011852">
    <property type="entry name" value="TRAP_TAXI"/>
</dbReference>
<organism evidence="2 3">
    <name type="scientific">Rivihabitans pingtungensis</name>
    <dbReference type="NCBI Taxonomy" id="1054498"/>
    <lineage>
        <taxon>Bacteria</taxon>
        <taxon>Pseudomonadati</taxon>
        <taxon>Pseudomonadota</taxon>
        <taxon>Betaproteobacteria</taxon>
        <taxon>Neisseriales</taxon>
        <taxon>Aquaspirillaceae</taxon>
        <taxon>Rivihabitans</taxon>
    </lineage>
</organism>
<gene>
    <name evidence="2" type="ORF">DFR34_102116</name>
</gene>
<dbReference type="AlphaFoldDB" id="A0A318LHY0"/>
<name>A0A318LHY0_9NEIS</name>
<dbReference type="EMBL" id="QJKI01000002">
    <property type="protein sequence ID" value="PXX81277.1"/>
    <property type="molecule type" value="Genomic_DNA"/>
</dbReference>
<evidence type="ECO:0000256" key="1">
    <source>
        <dbReference type="SAM" id="Phobius"/>
    </source>
</evidence>
<evidence type="ECO:0000313" key="3">
    <source>
        <dbReference type="Proteomes" id="UP000247555"/>
    </source>
</evidence>
<keyword evidence="3" id="KW-1185">Reference proteome</keyword>
<reference evidence="2 3" key="1">
    <citation type="submission" date="2018-05" db="EMBL/GenBank/DDBJ databases">
        <title>Genomic Encyclopedia of Type Strains, Phase IV (KMG-IV): sequencing the most valuable type-strain genomes for metagenomic binning, comparative biology and taxonomic classification.</title>
        <authorList>
            <person name="Goeker M."/>
        </authorList>
    </citation>
    <scope>NUCLEOTIDE SEQUENCE [LARGE SCALE GENOMIC DNA]</scope>
    <source>
        <strain evidence="2 3">DSM 29661</strain>
    </source>
</reference>
<sequence length="362" mass="40416">MANELEALARRHLVRLQRHTPTRQLLAMLCLAGLLILGGYFLYQSLPRQYTLRIAGSEVVSNRHYLMHILQEEVLPAGVRLHIASASDTNDTMARLSRGELDLALMQDADAERYPNIRHIATLPTEVLHVLARPPIKQLSELRNRQINLEPRGSEWREHAVQALEFAGLHSGRDYLEANLDEEALMVLPGNVLPDAVVIASFIPSALVEFLIREHGYTLLELPFPASAPHHLDWGQASQIPAFAYGAEPATPPRNLLTVGSSLHLVGHDHIDARATRILLHTLYGPALTARLHLPFEEKRLTDSAGYPLAAGVEDFIKRNHPLISKENYDKFKSLGGMLFSLASALLVALKWFRGEPVIEEE</sequence>
<keyword evidence="1" id="KW-0472">Membrane</keyword>
<dbReference type="PANTHER" id="PTHR42941:SF1">
    <property type="entry name" value="SLL1037 PROTEIN"/>
    <property type="match status" value="1"/>
</dbReference>
<accession>A0A318LHY0</accession>
<evidence type="ECO:0000313" key="2">
    <source>
        <dbReference type="EMBL" id="PXX81277.1"/>
    </source>
</evidence>